<dbReference type="Pfam" id="PF00051">
    <property type="entry name" value="Kringle"/>
    <property type="match status" value="1"/>
</dbReference>
<keyword evidence="19" id="KW-1185">Reference proteome</keyword>
<dbReference type="InterPro" id="IPR037524">
    <property type="entry name" value="PA14/GLEYA"/>
</dbReference>
<keyword evidence="11" id="KW-0966">Cell projection</keyword>
<feature type="region of interest" description="Disordered" evidence="13">
    <location>
        <begin position="4521"/>
        <end position="4547"/>
    </location>
</feature>
<dbReference type="Pfam" id="PF01833">
    <property type="entry name" value="TIG"/>
    <property type="match status" value="13"/>
</dbReference>
<dbReference type="InterPro" id="IPR019316">
    <property type="entry name" value="G8_domain"/>
</dbReference>
<evidence type="ECO:0000256" key="6">
    <source>
        <dbReference type="ARBA" id="ARBA00022729"/>
    </source>
</evidence>
<dbReference type="Gene3D" id="2.60.40.10">
    <property type="entry name" value="Immunoglobulins"/>
    <property type="match status" value="13"/>
</dbReference>
<evidence type="ECO:0000256" key="10">
    <source>
        <dbReference type="ARBA" id="ARBA00023180"/>
    </source>
</evidence>
<sequence>MCDSAPLRLILVAFLCLLVQATGEDCKKTIKGLEYQGKISVTKSKRTCQRWDAQSPHSHSYGQYLPGGASAHENYCRNPKDEASASGPWCYTTDPRKRWELCDIPFCGSLVTRVTPNRGSLCGETRILITGVGFSKDNINEGNKVRLVSSSMSYDCPVNKDGTTEEDILCYSQPGMKEDTYYVRLNVDGEDVPIVNHCRYATDWMCRFQVLSHYTPTITSVEPVSGPPQSIIEIKGRIVTDLFDTNVDTGSNGRTEKIARVYAGPQLCSLKAENDVFYGKGLNSESSWNGYLKCKMNGKFVGNQNVSFIVTGSFGRACRPRSLYLSRTKQLYLFQSYAEITSVSPALGSVHGGTSITITGRNFDQTRSPAKVKISGQDCVVKSLTDTKIVCQTPPKPDITFGKLPGNRGLLLEIWNKTGRSRQKLHEVLDFHENMTDYIKSHTDRMIYYDNVYNNFVTRHSGFFVPPWTGDYSFVIRADDVGALYFSNTTNPNDTRFIAECQRYTTNYFRWPEQLSEKFRLIAGEAYYMVVLNRDYGGPSRVQVAAQFYQTELTNQSTSFAYQEHQKIEVRSAVVTEVQSVSLVTENVHPGVYEVQKVEICDPANSGAPLVFRLGFYNVYTDILTSISSGNDIKNALKSLPLFHSHELVNIMNKTLSSGCLTIFIQFISNRGNFENLKVLMKETGLAVNITVQEITAGEATGEHFTLEMGGVISPLISGKPNQLQMQAELGKMFEVRCPRALGEPASKTLHYSFESGGLPSPMHKGTITSGMEAFCGKKSVMNPTFLYYDKNSRISLGQNVKTICFAYRGKMQNFFKLGFSYKNNLGKTLDNYYAYPTVTFQQSAGWHYKCIDMLAAVQKGRIGTTFKVFQVEVRRDASEAAYYVDEVYIGKDPTVVEEENASAMRLRPVMPAGQSVDSINVKRTDENETAVYRVEFMTQTCAYNYPLLAVVPGQISNGTTLSVVRESSASPPITGNFSVTYQNQTLEGIPLTVEGSRLGSLLQSAIPGIGNLYTYRHGSCSAFDLHVGFHSNAGDQETLQITNNGEGENVTIEVKTVTDGHVWLDPIPGDFLVTPHNSHQVMAYINDIPTHCAGDCGWEWSQSATPTVLSVSPISGFPTSAEITITGTGFHDNHTMNSVMIGGVACATNSSNSTQIVCRVGDGPTGTFPVVVNVAGLGVAENINNSVTFTYQFSIQSMTPDTVSLGGGLNLTLEGYGFSVKDEVYVGGSPCSILSSSSTQTVCLIPPSMESKNASIVVKQGNTGTNVTHSATLRYSDASMIVISSIEPNSTFVAGGTEITIQGLDLNTTQAVSIGDQQVTFTRSLDTEIKVVLPPMPAGAYPVKLLGPSGLAVSSSNMLPVVEWRLIVANVRPLQGSLRGGTTLTILGDGFSLNKTRNSVMVGEHPCELESVKVTELTCKIKDTAKVHVVDNSGVHPSFKLSGYAWNPQYLIIKVGDIVEWRWSFASYISGMRPRVVQVKDEASVEEMEGGFNSGPGKESGVFRHQFTAPGRYCYWSDYIDQYKTTWFRGCVTVVDQSSYVADIRVKVNGYEAVYQKTAPQAPMASSGGCSGDSTPLSNCSVPEPTGGDPTKFNFKFWTCTTPVVTGLSESNGTVNTNITVQGTGLSNNGCQNEITFGDGKCTGDLDSGADVVCNIDSSNSPAVGLLQPITVRHNNLGYALVAITSVKARSFALMPAVSKVMPSKGSEAGGSLVQLHGSGFSTDKNSVSVTIGGYQCDLMNLTYTEIVCRTKGGQGQKDIEVRVKSSQGQWVPAVCEGVCKFTYAADFTPRMTSVSPTMVNGTEDTTLEIEGSGFGNNTADISVKVGGEICEVTAILNSSVQCTVGNLPAGPDNLVIMEVAGKGMASGSLKVTGKAIITQISLTEGSIYGGTQISISGNGFVEKMIAITIKENPCKIVSVNLSAVSCITPSNSNGMEESVNLKIMSNTISYPMTTFNYTNQATPNISSINPTNGSAGTEITITGTGFDSQKEKVTVNIGAASCVVVSSSEMEIKCTAGASLVGSFPVLVHVEGKGRSDQRSEFEYQLLVTSISPKTGGIAGDQLVTVSGSGFDNTTYVWICDRLCVRDPAANQSASEFSCRTPMAAEGNLTCSVKLTSNNVTRTLTDAYTYNPALTANVTMVTPARGGTAGGTRLTIEGTGFGSVKADVSVTIAGTVCDVQSVSPTQITCVTNQHKKSQKTNVRVEVAGNGKAMQTSAEFFYIDVWSSPFTWGGGPLPKEGDLVVITPGQTILLDVSPPRLTLLLIQGGALIFDEKDLELKAVNILILQNGLLQIGTEEKPFQHKAVITLYGNHRTKEYPIYGTKSLAVRQGNLELHGKPVPVTWTTLESTAYAGNSTIVLREAVTWQAGDKVVIATTSDRHSQKETEFMVIQSVANDNRTITLTEPLKYEHLGVTETFDGTEVDFRAEVGMVSRNIVVRGDSNAEWVEKIEACPDGFDTGEFATQTCFQGRFGEEMGSDQFGAQIMIHSHEKTGSLSHARLEYVEVTHAGQAFRLGRYPIHFHLNGDTNGSYVRGCGIYNTFNRAINIHGSRNILVEHNVAYNVMGGAFFFEDGIETGSVVQYNLLVFVRESSSLQNDDVTPAAYWVTNPDNTIQHNRAVGGTHFGFWYRMHVHPDGPSFDNSICPQHVPVRVFRNNTAHSNGWFGLWIFTTIKTRKGGQCGSSTPAMSLFESLTAWNNEKGAEIVNGGALECRDFVLVNNKLAGYEGKLLIEGDQLFKDLLIVGHAPSLTRKEQGCTRAGFILPYGNGLTLDGIRFVNFDESNCFGIDFARIDGTCSVNCGGFYYETKNLKWVSAPNKGTFPWPWAGVLKDLDGTLIGEAGNSASIAANAGKSVISASGTLPPSCVAFPKFSNKSGSIAAVACPPQLKYHRFSFNGISPSALNFKDFVFSNRYGNDSAPWRKKAVTHKQGWMMVFLDGEEYFYTFKDAEQLTNISYTGSFDRFPKNNSGGYEYVILRQKVSVRPDRFFLDGSTNIEPTRNINGDTEHGQWEYLKDDNEIKYIISSKTSSSRRRRSVADYKDYSVSFRAYKCYFLDCKAPVDPNTVAPVTERPYDFQYWSESSTWQNASGVPKDGDDVTISKEQWVVADTTLPKMGKLVLFGVLELDDANGTRNFEIKCTYLIIMGGRLIVGWPDKPFLGRALILLEGQHSTSSYPVSSGPPVGSKAIAVYGGLDLHGKDVGTSWTLLEQTANPGDNQITLVTAVTWKVGNEIAIAPTDFSVKEKETFAITAVSSNGKTLTLNTTLRFKHIAHTETAGDKSLTMAAEVGLLTRNIRVEGASYSKLYRESFGARVLVSQTQDPADSNRLLRGYARISNVEFYHSGQEGWVEPADARGSIAYIDAGTVSDIKPSYVKNCAFHKGFSPAIVAYGTNKLPIEDNVITDTVWYAVESMGDGAIIRNNLVTRVLWEGGYMGRRETTNFRYNGAFNLDKATNIILQNNHVGGAERLGFRTTGEPCSVSSINPWTGNVVHSALVGVALLPNNPLPAYLQQCTMYSNFTVWKNLDYGIFYLGSASSSVENLQAADNGVAVFQFIMGPASLGHRYQDKYANVKNSLIIGTSDELNCATAQGDKSDFNIQNSRGKVQSHSAPRRVGITMPTFTSGSNACPKMPCSNIMSYQTIKGIFHMQDVTFSKFSNKCNNGGDRVVAPNKKNDDGNHPFITQRVKFYNTTDDNKVLYWRSDIGKIDSSNCVDMACDAKVKCLLQDLDGTFLGSPGYVIPQSEHEWNGNPKMGLGDYRIPKEMLTRLNGSRIPVNEIAPHKGIIRSSCQYKSAWQAYECHDLTYKTLVIESMDADTETRRLSPVAILGDGYLDLINGPQDHGWCSGYTCRKRLSTFQAIVATEKDFLLHYTSVSPQKSRFFLLDAKSEDCIALSVWYSQPWRLDVYHDGKFILPPNARFEGADKRYIVDPPPVGQPDYYKPNATGCKLQSGTSYFNRDTGIITLIIKGPAPVEIITVKTVMVSFQLPSMPESEFYGDKIIMNLAAFLNIDASRVRITKIVRETSSASGRRKRATNKITGVEIEISNPPSNELNTTASKEDLSSNQLQNITQTIVNDVQLGSSSLKTLINTTGVAISEPPPDPADPNWQTVTQENKDSTFEQLVQPSQMRLHSAIVPLHEGAPFSTQPRFQIYDVNGNVVQKLGTLANPWIITASLRNGSGDSSARLLGSTTAKYHNGWANFTDLAVSRFGVDYVMDFAVTYPAGAGYSFSSTKFTLKKRPLKVNVRNITSNIVENSAITMEIELQDQVTSEVVKQINWRNHSWAVNVSLDGLEYYKGQMSGDKVAVFNENTGVAVLSNMRFNAQGMVILKIKVTSDPAEYSLETEILINVRKMNLLGQSLNNGSRIELLFEADYDAIVGSSYLLQFQSMMGNYLSGLYPNIILNTVTITKGSIVVTFQVSGSSGQINSTVDSLCSAVKNRTVFNFRGTALSLSNYLMVDGVNYHSSLCNAPVIVIAKDSEPLPVEIILAAGVVGVVLLLIIVAAIVWRLKISPKTKTHTISSPAKKTKTEEPSVYRKKDTEDPVNSFVNETYDSVAPADTSFSTFRTSSGSTISKKELEG</sequence>
<dbReference type="InterPro" id="IPR008972">
    <property type="entry name" value="Cupredoxin"/>
</dbReference>
<dbReference type="InterPro" id="IPR052387">
    <property type="entry name" value="Fibrocystin"/>
</dbReference>
<evidence type="ECO:0000313" key="20">
    <source>
        <dbReference type="RefSeq" id="XP_022332409.1"/>
    </source>
</evidence>
<evidence type="ECO:0000256" key="15">
    <source>
        <dbReference type="SAM" id="SignalP"/>
    </source>
</evidence>
<dbReference type="KEGG" id="cvn:111130050"/>
<evidence type="ECO:0000256" key="14">
    <source>
        <dbReference type="SAM" id="Phobius"/>
    </source>
</evidence>
<evidence type="ECO:0000256" key="3">
    <source>
        <dbReference type="ARBA" id="ARBA00004316"/>
    </source>
</evidence>
<dbReference type="GO" id="GO:0005886">
    <property type="term" value="C:plasma membrane"/>
    <property type="evidence" value="ECO:0007669"/>
    <property type="project" value="UniProtKB-SubCell"/>
</dbReference>
<evidence type="ECO:0000256" key="4">
    <source>
        <dbReference type="ARBA" id="ARBA00022475"/>
    </source>
</evidence>
<dbReference type="InterPro" id="IPR006626">
    <property type="entry name" value="PbH1"/>
</dbReference>
<dbReference type="PROSITE" id="PS50070">
    <property type="entry name" value="KRINGLE_2"/>
    <property type="match status" value="1"/>
</dbReference>
<evidence type="ECO:0000313" key="19">
    <source>
        <dbReference type="Proteomes" id="UP000694844"/>
    </source>
</evidence>
<evidence type="ECO:0000256" key="1">
    <source>
        <dbReference type="ARBA" id="ARBA00004167"/>
    </source>
</evidence>
<dbReference type="PROSITE" id="PS51820">
    <property type="entry name" value="PA14"/>
    <property type="match status" value="1"/>
</dbReference>
<dbReference type="CDD" id="cd00603">
    <property type="entry name" value="IPT_PCSR"/>
    <property type="match status" value="10"/>
</dbReference>
<feature type="transmembrane region" description="Helical" evidence="14">
    <location>
        <begin position="4489"/>
        <end position="4510"/>
    </location>
</feature>
<dbReference type="InterPro" id="IPR013783">
    <property type="entry name" value="Ig-like_fold"/>
</dbReference>
<keyword evidence="14" id="KW-0812">Transmembrane</keyword>
<feature type="chain" id="PRO_5034842731" evidence="15">
    <location>
        <begin position="24"/>
        <end position="4583"/>
    </location>
</feature>
<dbReference type="FunFam" id="2.60.40.10:FF:001057">
    <property type="entry name" value="PKHD1 like 1"/>
    <property type="match status" value="1"/>
</dbReference>
<accession>A0A8B8DY39</accession>
<dbReference type="PANTHER" id="PTHR46769:SF2">
    <property type="entry name" value="FIBROCYSTIN-L ISOFORM 2 PRECURSOR-RELATED"/>
    <property type="match status" value="1"/>
</dbReference>
<dbReference type="RefSeq" id="XP_022332409.1">
    <property type="nucleotide sequence ID" value="XM_022476701.1"/>
</dbReference>
<dbReference type="SUPFAM" id="SSF57440">
    <property type="entry name" value="Kringle-like"/>
    <property type="match status" value="1"/>
</dbReference>
<reference evidence="20" key="1">
    <citation type="submission" date="2025-08" db="UniProtKB">
        <authorList>
            <consortium name="RefSeq"/>
        </authorList>
    </citation>
    <scope>IDENTIFICATION</scope>
    <source>
        <tissue evidence="20">Whole sample</tissue>
    </source>
</reference>
<dbReference type="Gene3D" id="2.60.40.420">
    <property type="entry name" value="Cupredoxins - blue copper proteins"/>
    <property type="match status" value="1"/>
</dbReference>
<dbReference type="SUPFAM" id="SSF56988">
    <property type="entry name" value="Anthrax protective antigen"/>
    <property type="match status" value="1"/>
</dbReference>
<keyword evidence="4" id="KW-1003">Cell membrane</keyword>
<feature type="domain" description="Kringle" evidence="16">
    <location>
        <begin position="31"/>
        <end position="107"/>
    </location>
</feature>
<dbReference type="Pfam" id="PF10162">
    <property type="entry name" value="G8"/>
    <property type="match status" value="2"/>
</dbReference>
<dbReference type="Pfam" id="PF24606">
    <property type="entry name" value="CEMIP_beta-hel"/>
    <property type="match status" value="1"/>
</dbReference>
<dbReference type="PROSITE" id="PS51484">
    <property type="entry name" value="G8"/>
    <property type="match status" value="2"/>
</dbReference>
<evidence type="ECO:0000256" key="8">
    <source>
        <dbReference type="ARBA" id="ARBA00022989"/>
    </source>
</evidence>
<feature type="domain" description="G8" evidence="17">
    <location>
        <begin position="3085"/>
        <end position="3212"/>
    </location>
</feature>
<keyword evidence="10" id="KW-0325">Glycoprotein</keyword>
<keyword evidence="5 12" id="KW-0420">Kringle</keyword>
<feature type="compositionally biased region" description="Basic and acidic residues" evidence="13">
    <location>
        <begin position="4530"/>
        <end position="4544"/>
    </location>
</feature>
<evidence type="ECO:0000256" key="7">
    <source>
        <dbReference type="ARBA" id="ARBA00022737"/>
    </source>
</evidence>
<evidence type="ECO:0000256" key="12">
    <source>
        <dbReference type="PROSITE-ProRule" id="PRU00121"/>
    </source>
</evidence>
<dbReference type="InterPro" id="IPR014756">
    <property type="entry name" value="Ig_E-set"/>
</dbReference>
<dbReference type="InterPro" id="IPR013806">
    <property type="entry name" value="Kringle-like"/>
</dbReference>
<proteinExistence type="predicted"/>
<keyword evidence="9" id="KW-1015">Disulfide bond</keyword>
<dbReference type="SUPFAM" id="SSF51126">
    <property type="entry name" value="Pectin lyase-like"/>
    <property type="match status" value="2"/>
</dbReference>
<dbReference type="InterPro" id="IPR055401">
    <property type="entry name" value="CEMIP_beta-hel_dom"/>
</dbReference>
<dbReference type="SMART" id="SM00130">
    <property type="entry name" value="KR"/>
    <property type="match status" value="1"/>
</dbReference>
<keyword evidence="8 14" id="KW-1133">Transmembrane helix</keyword>
<evidence type="ECO:0000259" key="17">
    <source>
        <dbReference type="PROSITE" id="PS51484"/>
    </source>
</evidence>
<evidence type="ECO:0000256" key="5">
    <source>
        <dbReference type="ARBA" id="ARBA00022572"/>
    </source>
</evidence>
<dbReference type="Gene3D" id="2.60.120.1560">
    <property type="match status" value="1"/>
</dbReference>
<dbReference type="OrthoDB" id="120976at2759"/>
<feature type="domain" description="PA14" evidence="18">
    <location>
        <begin position="405"/>
        <end position="560"/>
    </location>
</feature>
<organism evidence="19 20">
    <name type="scientific">Crassostrea virginica</name>
    <name type="common">Eastern oyster</name>
    <dbReference type="NCBI Taxonomy" id="6565"/>
    <lineage>
        <taxon>Eukaryota</taxon>
        <taxon>Metazoa</taxon>
        <taxon>Spiralia</taxon>
        <taxon>Lophotrochozoa</taxon>
        <taxon>Mollusca</taxon>
        <taxon>Bivalvia</taxon>
        <taxon>Autobranchia</taxon>
        <taxon>Pteriomorphia</taxon>
        <taxon>Ostreida</taxon>
        <taxon>Ostreoidea</taxon>
        <taxon>Ostreidae</taxon>
        <taxon>Crassostrea</taxon>
    </lineage>
</organism>
<evidence type="ECO:0000256" key="2">
    <source>
        <dbReference type="ARBA" id="ARBA00004236"/>
    </source>
</evidence>
<dbReference type="CDD" id="cd00102">
    <property type="entry name" value="IPT"/>
    <property type="match status" value="2"/>
</dbReference>
<dbReference type="SMART" id="SM01225">
    <property type="entry name" value="G8"/>
    <property type="match status" value="2"/>
</dbReference>
<dbReference type="SUPFAM" id="SSF49503">
    <property type="entry name" value="Cupredoxins"/>
    <property type="match status" value="1"/>
</dbReference>
<dbReference type="Gene3D" id="2.40.20.10">
    <property type="entry name" value="Plasminogen Kringle 4"/>
    <property type="match status" value="1"/>
</dbReference>
<evidence type="ECO:0000256" key="13">
    <source>
        <dbReference type="SAM" id="MobiDB-lite"/>
    </source>
</evidence>
<evidence type="ECO:0000259" key="18">
    <source>
        <dbReference type="PROSITE" id="PS51820"/>
    </source>
</evidence>
<keyword evidence="6 15" id="KW-0732">Signal</keyword>
<feature type="signal peptide" evidence="15">
    <location>
        <begin position="1"/>
        <end position="23"/>
    </location>
</feature>
<keyword evidence="7" id="KW-0677">Repeat</keyword>
<evidence type="ECO:0000259" key="16">
    <source>
        <dbReference type="PROSITE" id="PS50070"/>
    </source>
</evidence>
<evidence type="ECO:0000256" key="9">
    <source>
        <dbReference type="ARBA" id="ARBA00023157"/>
    </source>
</evidence>
<dbReference type="GeneID" id="111130050"/>
<dbReference type="InterPro" id="IPR002909">
    <property type="entry name" value="IPT_dom"/>
</dbReference>
<dbReference type="CDD" id="cd00108">
    <property type="entry name" value="KR"/>
    <property type="match status" value="1"/>
</dbReference>
<evidence type="ECO:0000256" key="11">
    <source>
        <dbReference type="ARBA" id="ARBA00023273"/>
    </source>
</evidence>
<dbReference type="GO" id="GO:0042995">
    <property type="term" value="C:cell projection"/>
    <property type="evidence" value="ECO:0007669"/>
    <property type="project" value="UniProtKB-SubCell"/>
</dbReference>
<protein>
    <submittedName>
        <fullName evidence="20">Fibrocystin-L-like isoform X1</fullName>
    </submittedName>
</protein>
<keyword evidence="14" id="KW-0472">Membrane</keyword>
<dbReference type="InterPro" id="IPR038178">
    <property type="entry name" value="Kringle_sf"/>
</dbReference>
<dbReference type="PANTHER" id="PTHR46769">
    <property type="entry name" value="POLYCYSTIC KIDNEY AND HEPATIC DISEASE 1 (AUTOSOMAL RECESSIVE)-LIKE 1"/>
    <property type="match status" value="1"/>
</dbReference>
<dbReference type="Proteomes" id="UP000694844">
    <property type="component" value="Chromosome 4"/>
</dbReference>
<comment type="caution">
    <text evidence="12">Lacks conserved residue(s) required for the propagation of feature annotation.</text>
</comment>
<dbReference type="SMART" id="SM00429">
    <property type="entry name" value="IPT"/>
    <property type="match status" value="10"/>
</dbReference>
<dbReference type="FunFam" id="2.60.40.10:FF:001292">
    <property type="entry name" value="PKHD1 like 1"/>
    <property type="match status" value="1"/>
</dbReference>
<dbReference type="SMART" id="SM00710">
    <property type="entry name" value="PbH1"/>
    <property type="match status" value="8"/>
</dbReference>
<gene>
    <name evidence="20" type="primary">LOC111130050</name>
</gene>
<dbReference type="Pfam" id="PF13229">
    <property type="entry name" value="Beta_helix"/>
    <property type="match status" value="1"/>
</dbReference>
<feature type="domain" description="G8" evidence="17">
    <location>
        <begin position="2231"/>
        <end position="2351"/>
    </location>
</feature>
<dbReference type="SUPFAM" id="SSF81296">
    <property type="entry name" value="E set domains"/>
    <property type="match status" value="12"/>
</dbReference>
<name>A0A8B8DY39_CRAVI</name>
<comment type="subcellular location">
    <subcellularLocation>
        <location evidence="2">Cell membrane</location>
    </subcellularLocation>
    <subcellularLocation>
        <location evidence="3">Cell projection</location>
    </subcellularLocation>
    <subcellularLocation>
        <location evidence="1">Membrane</location>
        <topology evidence="1">Single-pass membrane protein</topology>
    </subcellularLocation>
</comment>
<dbReference type="InterPro" id="IPR000001">
    <property type="entry name" value="Kringle"/>
</dbReference>
<dbReference type="InterPro" id="IPR039448">
    <property type="entry name" value="Beta_helix"/>
</dbReference>
<dbReference type="InterPro" id="IPR011050">
    <property type="entry name" value="Pectin_lyase_fold/virulence"/>
</dbReference>